<evidence type="ECO:0000313" key="1">
    <source>
        <dbReference type="EMBL" id="KAJ1899861.1"/>
    </source>
</evidence>
<keyword evidence="2" id="KW-1185">Reference proteome</keyword>
<accession>A0ACC1IS55</accession>
<feature type="non-terminal residue" evidence="1">
    <location>
        <position position="1"/>
    </location>
</feature>
<comment type="caution">
    <text evidence="1">The sequence shown here is derived from an EMBL/GenBank/DDBJ whole genome shotgun (WGS) entry which is preliminary data.</text>
</comment>
<sequence length="76" mass="8119">PGSRHVAKDIQGRNTANPSALILSSVMMLRHLQLNNHADQIEKAVSKTLSIDGISTPDLGGSHSTTEFTKAVINNL</sequence>
<reference evidence="1" key="1">
    <citation type="submission" date="2022-07" db="EMBL/GenBank/DDBJ databases">
        <title>Phylogenomic reconstructions and comparative analyses of Kickxellomycotina fungi.</title>
        <authorList>
            <person name="Reynolds N.K."/>
            <person name="Stajich J.E."/>
            <person name="Barry K."/>
            <person name="Grigoriev I.V."/>
            <person name="Crous P."/>
            <person name="Smith M.E."/>
        </authorList>
    </citation>
    <scope>NUCLEOTIDE SEQUENCE</scope>
    <source>
        <strain evidence="1">Benny 63K</strain>
    </source>
</reference>
<proteinExistence type="predicted"/>
<organism evidence="1 2">
    <name type="scientific">Kickxella alabastrina</name>
    <dbReference type="NCBI Taxonomy" id="61397"/>
    <lineage>
        <taxon>Eukaryota</taxon>
        <taxon>Fungi</taxon>
        <taxon>Fungi incertae sedis</taxon>
        <taxon>Zoopagomycota</taxon>
        <taxon>Kickxellomycotina</taxon>
        <taxon>Kickxellomycetes</taxon>
        <taxon>Kickxellales</taxon>
        <taxon>Kickxellaceae</taxon>
        <taxon>Kickxella</taxon>
    </lineage>
</organism>
<gene>
    <name evidence="1" type="primary">IDH1_1</name>
    <name evidence="1" type="ORF">LPJ66_001836</name>
</gene>
<dbReference type="EC" id="1.1.1.41" evidence="1"/>
<evidence type="ECO:0000313" key="2">
    <source>
        <dbReference type="Proteomes" id="UP001150581"/>
    </source>
</evidence>
<name>A0ACC1IS55_9FUNG</name>
<keyword evidence="1" id="KW-0560">Oxidoreductase</keyword>
<dbReference type="Proteomes" id="UP001150581">
    <property type="component" value="Unassembled WGS sequence"/>
</dbReference>
<dbReference type="EMBL" id="JANBPG010000119">
    <property type="protein sequence ID" value="KAJ1899861.1"/>
    <property type="molecule type" value="Genomic_DNA"/>
</dbReference>
<protein>
    <submittedName>
        <fullName evidence="1">Isocitrate dehydrogenase (NAD(+)) idh1</fullName>
        <ecNumber evidence="1">1.1.1.41</ecNumber>
    </submittedName>
</protein>